<dbReference type="EMBL" id="CP045227">
    <property type="protein sequence ID" value="QFS51049.1"/>
    <property type="molecule type" value="Genomic_DNA"/>
</dbReference>
<dbReference type="Proteomes" id="UP000326678">
    <property type="component" value="Chromosome Gxm2"/>
</dbReference>
<feature type="region of interest" description="Disordered" evidence="1">
    <location>
        <begin position="1"/>
        <end position="22"/>
    </location>
</feature>
<sequence length="40" mass="4359">MSCGTQGTSLARKTPVRSQQPRETVQEIMAGYSHIGLSDH</sequence>
<dbReference type="KEGG" id="nsh:GXM_08543"/>
<gene>
    <name evidence="2" type="ORF">GXM_08543</name>
</gene>
<evidence type="ECO:0000313" key="3">
    <source>
        <dbReference type="Proteomes" id="UP000326678"/>
    </source>
</evidence>
<evidence type="ECO:0000256" key="1">
    <source>
        <dbReference type="SAM" id="MobiDB-lite"/>
    </source>
</evidence>
<name>A0A5P8WGW1_9NOSO</name>
<accession>A0A5P8WGW1</accession>
<dbReference type="AlphaFoldDB" id="A0A5P8WGW1"/>
<proteinExistence type="predicted"/>
<reference evidence="2 3" key="1">
    <citation type="submission" date="2019-10" db="EMBL/GenBank/DDBJ databases">
        <title>Genomic and transcriptomic insights into the perfect genentic adaptation of a filamentous nitrogen-fixing cyanobacterium to rice fields.</title>
        <authorList>
            <person name="Chen Z."/>
        </authorList>
    </citation>
    <scope>NUCLEOTIDE SEQUENCE [LARGE SCALE GENOMIC DNA]</scope>
    <source>
        <strain evidence="2">CCNUC1</strain>
    </source>
</reference>
<organism evidence="2 3">
    <name type="scientific">Nostoc sphaeroides CCNUC1</name>
    <dbReference type="NCBI Taxonomy" id="2653204"/>
    <lineage>
        <taxon>Bacteria</taxon>
        <taxon>Bacillati</taxon>
        <taxon>Cyanobacteriota</taxon>
        <taxon>Cyanophyceae</taxon>
        <taxon>Nostocales</taxon>
        <taxon>Nostocaceae</taxon>
        <taxon>Nostoc</taxon>
    </lineage>
</organism>
<evidence type="ECO:0000313" key="2">
    <source>
        <dbReference type="EMBL" id="QFS51049.1"/>
    </source>
</evidence>
<keyword evidence="3" id="KW-1185">Reference proteome</keyword>
<protein>
    <submittedName>
        <fullName evidence="2">Uncharacterized protein</fullName>
    </submittedName>
</protein>